<protein>
    <recommendedName>
        <fullName evidence="2">5'-3' DNA helicase ZGRF1-like N-terminal domain-containing protein</fullName>
    </recommendedName>
</protein>
<evidence type="ECO:0000313" key="3">
    <source>
        <dbReference type="EMBL" id="KAF2481624.1"/>
    </source>
</evidence>
<reference evidence="3" key="1">
    <citation type="journal article" date="2020" name="Stud. Mycol.">
        <title>101 Dothideomycetes genomes: a test case for predicting lifestyles and emergence of pathogens.</title>
        <authorList>
            <person name="Haridas S."/>
            <person name="Albert R."/>
            <person name="Binder M."/>
            <person name="Bloem J."/>
            <person name="Labutti K."/>
            <person name="Salamov A."/>
            <person name="Andreopoulos B."/>
            <person name="Baker S."/>
            <person name="Barry K."/>
            <person name="Bills G."/>
            <person name="Bluhm B."/>
            <person name="Cannon C."/>
            <person name="Castanera R."/>
            <person name="Culley D."/>
            <person name="Daum C."/>
            <person name="Ezra D."/>
            <person name="Gonzalez J."/>
            <person name="Henrissat B."/>
            <person name="Kuo A."/>
            <person name="Liang C."/>
            <person name="Lipzen A."/>
            <person name="Lutzoni F."/>
            <person name="Magnuson J."/>
            <person name="Mondo S."/>
            <person name="Nolan M."/>
            <person name="Ohm R."/>
            <person name="Pangilinan J."/>
            <person name="Park H.-J."/>
            <person name="Ramirez L."/>
            <person name="Alfaro M."/>
            <person name="Sun H."/>
            <person name="Tritt A."/>
            <person name="Yoshinaga Y."/>
            <person name="Zwiers L.-H."/>
            <person name="Turgeon B."/>
            <person name="Goodwin S."/>
            <person name="Spatafora J."/>
            <person name="Crous P."/>
            <person name="Grigoriev I."/>
        </authorList>
    </citation>
    <scope>NUCLEOTIDE SEQUENCE</scope>
    <source>
        <strain evidence="3">CBS 113389</strain>
    </source>
</reference>
<evidence type="ECO:0000256" key="1">
    <source>
        <dbReference type="SAM" id="MobiDB-lite"/>
    </source>
</evidence>
<feature type="domain" description="5'-3' DNA helicase ZGRF1-like N-terminal" evidence="2">
    <location>
        <begin position="23"/>
        <end position="104"/>
    </location>
</feature>
<dbReference type="PANTHER" id="PTHR28535:SF1">
    <property type="entry name" value="PROTEIN ZGRF1"/>
    <property type="match status" value="1"/>
</dbReference>
<accession>A0A6A6PPS2</accession>
<gene>
    <name evidence="3" type="ORF">BDY17DRAFT_299356</name>
</gene>
<evidence type="ECO:0000313" key="4">
    <source>
        <dbReference type="Proteomes" id="UP000799767"/>
    </source>
</evidence>
<dbReference type="Proteomes" id="UP000799767">
    <property type="component" value="Unassembled WGS sequence"/>
</dbReference>
<dbReference type="InterPro" id="IPR052800">
    <property type="entry name" value="DNA_Repair_Helicase_ZGRF1"/>
</dbReference>
<dbReference type="AlphaFoldDB" id="A0A6A6PPS2"/>
<proteinExistence type="predicted"/>
<evidence type="ECO:0000259" key="2">
    <source>
        <dbReference type="Pfam" id="PF10382"/>
    </source>
</evidence>
<dbReference type="GeneID" id="54474891"/>
<keyword evidence="4" id="KW-1185">Reference proteome</keyword>
<feature type="region of interest" description="Disordered" evidence="1">
    <location>
        <begin position="170"/>
        <end position="390"/>
    </location>
</feature>
<dbReference type="OrthoDB" id="6513042at2759"/>
<feature type="region of interest" description="Disordered" evidence="1">
    <location>
        <begin position="93"/>
        <end position="157"/>
    </location>
</feature>
<dbReference type="GO" id="GO:0005634">
    <property type="term" value="C:nucleus"/>
    <property type="evidence" value="ECO:0007669"/>
    <property type="project" value="TreeGrafter"/>
</dbReference>
<sequence length="390" mass="42930">MSSAVYRSSPPLSVPPTQNTALVLEFNCLYTHDIRRKQKRWQDGFLRFHTFNKRVMVYDVPRNFIGDTHWREDTVLQDGDEVMLESEGVAVQVGEEIGKTETDLTELRRSSKKAPNEGTSSSPVRGAQVPPLQLLSRSGPMNAPQSKHRSLHSLLSTPQRLIGKAILPTESPFDKRHSNSENHEWESGQPPKKRRITDPPSSNGWKSATNKPFVSASAMNPPTRDTSTPMHARKKQLASTEPFHISMDPKEQPHHPSTSHSALPIPSSSPASQRQKTPDPPHKQQHTTTQHDTPAPHKPHANPSTNQNERHSIPPKAKPTTQPTPPNNSRAATATAAATTTAATAASSPEGTTLRMIASAPKRKTLVFQQQQQHTGKRKAPSPAARNSLG</sequence>
<feature type="compositionally biased region" description="Basic and acidic residues" evidence="1">
    <location>
        <begin position="96"/>
        <end position="109"/>
    </location>
</feature>
<feature type="compositionally biased region" description="Basic and acidic residues" evidence="1">
    <location>
        <begin position="172"/>
        <end position="186"/>
    </location>
</feature>
<dbReference type="GO" id="GO:0006302">
    <property type="term" value="P:double-strand break repair"/>
    <property type="evidence" value="ECO:0007669"/>
    <property type="project" value="TreeGrafter"/>
</dbReference>
<organism evidence="3 4">
    <name type="scientific">Neohortaea acidophila</name>
    <dbReference type="NCBI Taxonomy" id="245834"/>
    <lineage>
        <taxon>Eukaryota</taxon>
        <taxon>Fungi</taxon>
        <taxon>Dikarya</taxon>
        <taxon>Ascomycota</taxon>
        <taxon>Pezizomycotina</taxon>
        <taxon>Dothideomycetes</taxon>
        <taxon>Dothideomycetidae</taxon>
        <taxon>Mycosphaerellales</taxon>
        <taxon>Teratosphaeriaceae</taxon>
        <taxon>Neohortaea</taxon>
    </lineage>
</organism>
<dbReference type="PANTHER" id="PTHR28535">
    <property type="entry name" value="ZINC FINGER GRF-TYPE CONTAINING 1"/>
    <property type="match status" value="1"/>
</dbReference>
<dbReference type="Pfam" id="PF10382">
    <property type="entry name" value="ZGRF1-like_N"/>
    <property type="match status" value="1"/>
</dbReference>
<name>A0A6A6PPS2_9PEZI</name>
<feature type="compositionally biased region" description="Polar residues" evidence="1">
    <location>
        <begin position="199"/>
        <end position="229"/>
    </location>
</feature>
<feature type="compositionally biased region" description="Low complexity" evidence="1">
    <location>
        <begin position="331"/>
        <end position="346"/>
    </location>
</feature>
<dbReference type="RefSeq" id="XP_033588194.1">
    <property type="nucleotide sequence ID" value="XM_033733889.1"/>
</dbReference>
<dbReference type="InterPro" id="IPR018838">
    <property type="entry name" value="ZGRF1-like_N"/>
</dbReference>
<dbReference type="GO" id="GO:0035861">
    <property type="term" value="C:site of double-strand break"/>
    <property type="evidence" value="ECO:0007669"/>
    <property type="project" value="TreeGrafter"/>
</dbReference>
<dbReference type="EMBL" id="MU001637">
    <property type="protein sequence ID" value="KAF2481624.1"/>
    <property type="molecule type" value="Genomic_DNA"/>
</dbReference>
<feature type="compositionally biased region" description="Low complexity" evidence="1">
    <location>
        <begin position="258"/>
        <end position="272"/>
    </location>
</feature>